<dbReference type="HOGENOM" id="CLU_040881_0_0_2"/>
<evidence type="ECO:0008006" key="3">
    <source>
        <dbReference type="Google" id="ProtNLM"/>
    </source>
</evidence>
<dbReference type="EMBL" id="AE010299">
    <property type="protein sequence ID" value="AAM06547.1"/>
    <property type="molecule type" value="Genomic_DNA"/>
</dbReference>
<dbReference type="EnsemblBacteria" id="AAM06547">
    <property type="protein sequence ID" value="AAM06547"/>
    <property type="gene ID" value="MA_3174"/>
</dbReference>
<accession>Q8TL66</accession>
<dbReference type="AlphaFoldDB" id="Q8TL66"/>
<protein>
    <recommendedName>
        <fullName evidence="3">AB hydrolase-1 domain-containing protein</fullName>
    </recommendedName>
</protein>
<dbReference type="InterPro" id="IPR029058">
    <property type="entry name" value="AB_hydrolase_fold"/>
</dbReference>
<proteinExistence type="predicted"/>
<name>Q8TL66_METAC</name>
<reference evidence="1 2" key="1">
    <citation type="journal article" date="2002" name="Genome Res.">
        <title>The genome of Methanosarcina acetivorans reveals extensive metabolic and physiological diversity.</title>
        <authorList>
            <person name="Galagan J.E."/>
            <person name="Nusbaum C."/>
            <person name="Roy A."/>
            <person name="Endrizzi M.G."/>
            <person name="Macdonald P."/>
            <person name="FitzHugh W."/>
            <person name="Calvo S."/>
            <person name="Engels R."/>
            <person name="Smirnov S."/>
            <person name="Atnoor D."/>
            <person name="Brown A."/>
            <person name="Allen N."/>
            <person name="Naylor J."/>
            <person name="Stange-Thomann N."/>
            <person name="DeArellano K."/>
            <person name="Johnson R."/>
            <person name="Linton L."/>
            <person name="McEwan P."/>
            <person name="McKernan K."/>
            <person name="Talamas J."/>
            <person name="Tirrell A."/>
            <person name="Ye W."/>
            <person name="Zimmer A."/>
            <person name="Barber R.D."/>
            <person name="Cann I."/>
            <person name="Graham D.E."/>
            <person name="Grahame D.A."/>
            <person name="Guss A."/>
            <person name="Hedderich R."/>
            <person name="Ingram-Smith C."/>
            <person name="Kuettner C.H."/>
            <person name="Krzycki J.A."/>
            <person name="Leigh J.A."/>
            <person name="Li W."/>
            <person name="Liu J."/>
            <person name="Mukhopadhyay B."/>
            <person name="Reeve J.N."/>
            <person name="Smith K."/>
            <person name="Springer T.A."/>
            <person name="Umayam L.A."/>
            <person name="White O."/>
            <person name="White R.H."/>
            <person name="de Macario E.C."/>
            <person name="Ferry J.G."/>
            <person name="Jarrell K.F."/>
            <person name="Jing H."/>
            <person name="Macario A.J.L."/>
            <person name="Paulsen I."/>
            <person name="Pritchett M."/>
            <person name="Sowers K.R."/>
            <person name="Swanson R.V."/>
            <person name="Zinder S.H."/>
            <person name="Lander E."/>
            <person name="Metcalf W.W."/>
            <person name="Birren B."/>
        </authorList>
    </citation>
    <scope>NUCLEOTIDE SEQUENCE [LARGE SCALE GENOMIC DNA]</scope>
    <source>
        <strain evidence="2">ATCC 35395 / DSM 2834 / JCM 12185 / C2A</strain>
    </source>
</reference>
<sequence>MIGENMKTRINLIVSFFVLLAVSSPVSAAVPDLQIGNIHTRLDKLGISYTSAPFTVSQACLPFTESSRIGPVSGNVVEYKIKVNVGPGEYDNITLTNYVREKRPWTTKADKNLVILPGHALTEEFYSDMAIYYAQQGYSTYILDRRETNVQADETDFSFMQDWTFEEYLQDTYKGINTSRSHTALLSGKSAENIEVTAIGHSHGAMLLTAYEASEYDDLPAGSVDRAVPVDIIIEYNPENSELIQNQMQEFASITESIENGVYADDSMAGMMYVACMASTEPEGYNFSELITNRQFFRLMASQTYSFSAYPYTPDYHYWSGNLSGLYYVDENRLLNLTLTGGAVPYAPKYLDQYMAGLMGNVEGYEINSSRIDSPVLYVGLGGGFGDYGAWWYENEVGNTNNRVTTISWNDQGHSSLLIDNNSSELWTLIDDWIDDNKSLNN</sequence>
<dbReference type="InParanoid" id="Q8TL66"/>
<dbReference type="SUPFAM" id="SSF53474">
    <property type="entry name" value="alpha/beta-Hydrolases"/>
    <property type="match status" value="1"/>
</dbReference>
<evidence type="ECO:0000313" key="1">
    <source>
        <dbReference type="EMBL" id="AAM06547.1"/>
    </source>
</evidence>
<evidence type="ECO:0000313" key="2">
    <source>
        <dbReference type="Proteomes" id="UP000002487"/>
    </source>
</evidence>
<organism evidence="1 2">
    <name type="scientific">Methanosarcina acetivorans (strain ATCC 35395 / DSM 2834 / JCM 12185 / C2A)</name>
    <dbReference type="NCBI Taxonomy" id="188937"/>
    <lineage>
        <taxon>Archaea</taxon>
        <taxon>Methanobacteriati</taxon>
        <taxon>Methanobacteriota</taxon>
        <taxon>Stenosarchaea group</taxon>
        <taxon>Methanomicrobia</taxon>
        <taxon>Methanosarcinales</taxon>
        <taxon>Methanosarcinaceae</taxon>
        <taxon>Methanosarcina</taxon>
    </lineage>
</organism>
<gene>
    <name evidence="1" type="ordered locus">MA_3174</name>
</gene>
<dbReference type="KEGG" id="mac:MA_3174"/>
<dbReference type="Gene3D" id="3.40.50.1820">
    <property type="entry name" value="alpha/beta hydrolase"/>
    <property type="match status" value="1"/>
</dbReference>
<keyword evidence="2" id="KW-1185">Reference proteome</keyword>
<dbReference type="Proteomes" id="UP000002487">
    <property type="component" value="Chromosome"/>
</dbReference>